<dbReference type="PANTHER" id="PTHR48084:SF4">
    <property type="entry name" value="2-OXOGLUTARATE OXIDOREDUCTASE SUBUNIT KORB"/>
    <property type="match status" value="1"/>
</dbReference>
<reference evidence="1" key="1">
    <citation type="submission" date="2019-11" db="EMBL/GenBank/DDBJ databases">
        <title>Characterization of Clostridium perfringens isolates from swine manure treated agricultural soils.</title>
        <authorList>
            <person name="Wushke S.T."/>
        </authorList>
    </citation>
    <scope>NUCLEOTIDE SEQUENCE</scope>
    <source>
        <strain evidence="1">X26</strain>
    </source>
</reference>
<dbReference type="PANTHER" id="PTHR48084">
    <property type="entry name" value="2-OXOGLUTARATE OXIDOREDUCTASE SUBUNIT KORB-RELATED"/>
    <property type="match status" value="1"/>
</dbReference>
<protein>
    <submittedName>
        <fullName evidence="1">2-oxoacid ferredoxin oxidoreductase</fullName>
    </submittedName>
</protein>
<dbReference type="InterPro" id="IPR051457">
    <property type="entry name" value="2-oxoacid:Fd_oxidoreductase"/>
</dbReference>
<dbReference type="SUPFAM" id="SSF52518">
    <property type="entry name" value="Thiamin diphosphate-binding fold (THDP-binding)"/>
    <property type="match status" value="1"/>
</dbReference>
<sequence length="59" mass="6490">MLELNLYKRNDEIAWCPGCGNFGILAAIKEALSELELKPEDVVMVSGIGQAAKTPHYLK</sequence>
<dbReference type="EMBL" id="WNVC01001431">
    <property type="protein sequence ID" value="MDZ5001458.1"/>
    <property type="molecule type" value="Genomic_DNA"/>
</dbReference>
<dbReference type="AlphaFoldDB" id="A0AAW9IB38"/>
<evidence type="ECO:0000313" key="1">
    <source>
        <dbReference type="EMBL" id="MDZ5001458.1"/>
    </source>
</evidence>
<dbReference type="InterPro" id="IPR029061">
    <property type="entry name" value="THDP-binding"/>
</dbReference>
<name>A0AAW9IB38_CLOPF</name>
<organism evidence="1 2">
    <name type="scientific">Clostridium perfringens</name>
    <dbReference type="NCBI Taxonomy" id="1502"/>
    <lineage>
        <taxon>Bacteria</taxon>
        <taxon>Bacillati</taxon>
        <taxon>Bacillota</taxon>
        <taxon>Clostridia</taxon>
        <taxon>Eubacteriales</taxon>
        <taxon>Clostridiaceae</taxon>
        <taxon>Clostridium</taxon>
    </lineage>
</organism>
<dbReference type="Proteomes" id="UP001291306">
    <property type="component" value="Unassembled WGS sequence"/>
</dbReference>
<accession>A0AAW9IB38</accession>
<comment type="caution">
    <text evidence="1">The sequence shown here is derived from an EMBL/GenBank/DDBJ whole genome shotgun (WGS) entry which is preliminary data.</text>
</comment>
<gene>
    <name evidence="1" type="ORF">GNF79_20880</name>
</gene>
<evidence type="ECO:0000313" key="2">
    <source>
        <dbReference type="Proteomes" id="UP001291306"/>
    </source>
</evidence>
<proteinExistence type="predicted"/>
<feature type="non-terminal residue" evidence="1">
    <location>
        <position position="59"/>
    </location>
</feature>